<dbReference type="GO" id="GO:0006729">
    <property type="term" value="P:tetrahydrobiopterin biosynthetic process"/>
    <property type="evidence" value="ECO:0007669"/>
    <property type="project" value="InterPro"/>
</dbReference>
<dbReference type="CDD" id="cd00488">
    <property type="entry name" value="PCD_DCoH"/>
    <property type="match status" value="1"/>
</dbReference>
<dbReference type="Proteomes" id="UP000799778">
    <property type="component" value="Unassembled WGS sequence"/>
</dbReference>
<keyword evidence="7" id="KW-1185">Reference proteome</keyword>
<dbReference type="InterPro" id="IPR001533">
    <property type="entry name" value="Pterin_deHydtase"/>
</dbReference>
<accession>A0A6A5XPC5</accession>
<protein>
    <recommendedName>
        <fullName evidence="3">4a-hydroxytetrahydrobiopterin dehydratase</fullName>
        <ecNumber evidence="3">4.2.1.96</ecNumber>
    </recommendedName>
    <alternativeName>
        <fullName evidence="5">4-alpha-hydroxy-tetrahydropterin dehydratase</fullName>
    </alternativeName>
</protein>
<dbReference type="GeneID" id="54291378"/>
<dbReference type="OrthoDB" id="277398at2759"/>
<evidence type="ECO:0000256" key="4">
    <source>
        <dbReference type="ARBA" id="ARBA00023239"/>
    </source>
</evidence>
<evidence type="ECO:0000256" key="2">
    <source>
        <dbReference type="ARBA" id="ARBA00006472"/>
    </source>
</evidence>
<keyword evidence="4" id="KW-0456">Lyase</keyword>
<dbReference type="PANTHER" id="PTHR12599:SF0">
    <property type="entry name" value="PTERIN-4-ALPHA-CARBINOLAMINE DEHYDRATASE"/>
    <property type="match status" value="1"/>
</dbReference>
<proteinExistence type="inferred from homology"/>
<evidence type="ECO:0000256" key="3">
    <source>
        <dbReference type="ARBA" id="ARBA00013252"/>
    </source>
</evidence>
<dbReference type="GO" id="GO:0008124">
    <property type="term" value="F:4-alpha-hydroxytetrahydrobiopterin dehydratase activity"/>
    <property type="evidence" value="ECO:0007669"/>
    <property type="project" value="UniProtKB-EC"/>
</dbReference>
<evidence type="ECO:0000313" key="7">
    <source>
        <dbReference type="Proteomes" id="UP000799778"/>
    </source>
</evidence>
<gene>
    <name evidence="6" type="ORF">BU24DRAFT_493561</name>
</gene>
<dbReference type="EMBL" id="ML978070">
    <property type="protein sequence ID" value="KAF2015098.1"/>
    <property type="molecule type" value="Genomic_DNA"/>
</dbReference>
<evidence type="ECO:0000256" key="5">
    <source>
        <dbReference type="ARBA" id="ARBA00030497"/>
    </source>
</evidence>
<dbReference type="Pfam" id="PF01329">
    <property type="entry name" value="Pterin_4a"/>
    <property type="match status" value="1"/>
</dbReference>
<comment type="catalytic activity">
    <reaction evidence="1">
        <text>(4aS,6R)-4a-hydroxy-L-erythro-5,6,7,8-tetrahydrobiopterin = (6R)-L-erythro-6,7-dihydrobiopterin + H2O</text>
        <dbReference type="Rhea" id="RHEA:11920"/>
        <dbReference type="ChEBI" id="CHEBI:15377"/>
        <dbReference type="ChEBI" id="CHEBI:15642"/>
        <dbReference type="ChEBI" id="CHEBI:43120"/>
        <dbReference type="EC" id="4.2.1.96"/>
    </reaction>
</comment>
<comment type="similarity">
    <text evidence="2">Belongs to the pterin-4-alpha-carbinolamine dehydratase family.</text>
</comment>
<evidence type="ECO:0000313" key="6">
    <source>
        <dbReference type="EMBL" id="KAF2015098.1"/>
    </source>
</evidence>
<dbReference type="PANTHER" id="PTHR12599">
    <property type="entry name" value="PTERIN-4-ALPHA-CARBINOLAMINE DEHYDRATASE"/>
    <property type="match status" value="1"/>
</dbReference>
<dbReference type="Gene3D" id="3.30.1360.20">
    <property type="entry name" value="Transcriptional coactivator/pterin dehydratase"/>
    <property type="match status" value="1"/>
</dbReference>
<dbReference type="SUPFAM" id="SSF55248">
    <property type="entry name" value="PCD-like"/>
    <property type="match status" value="1"/>
</dbReference>
<evidence type="ECO:0000256" key="1">
    <source>
        <dbReference type="ARBA" id="ARBA00001554"/>
    </source>
</evidence>
<dbReference type="InterPro" id="IPR036428">
    <property type="entry name" value="PCD_sf"/>
</dbReference>
<dbReference type="RefSeq" id="XP_033383437.1">
    <property type="nucleotide sequence ID" value="XM_033533981.1"/>
</dbReference>
<sequence length="115" mass="12863">MPQISAGEDKASIESQLETLRQNGWEISGKGGLQKTFYFKTYTKVADFHHVIATRCKSENHHPTMTTRAGSIDVHWITHSPPGLSHKDPKMAMYCDEQARHIGTTEPSQARKCGP</sequence>
<dbReference type="EC" id="4.2.1.96" evidence="3"/>
<name>A0A6A5XPC5_9PLEO</name>
<organism evidence="6 7">
    <name type="scientific">Aaosphaeria arxii CBS 175.79</name>
    <dbReference type="NCBI Taxonomy" id="1450172"/>
    <lineage>
        <taxon>Eukaryota</taxon>
        <taxon>Fungi</taxon>
        <taxon>Dikarya</taxon>
        <taxon>Ascomycota</taxon>
        <taxon>Pezizomycotina</taxon>
        <taxon>Dothideomycetes</taxon>
        <taxon>Pleosporomycetidae</taxon>
        <taxon>Pleosporales</taxon>
        <taxon>Pleosporales incertae sedis</taxon>
        <taxon>Aaosphaeria</taxon>
    </lineage>
</organism>
<dbReference type="AlphaFoldDB" id="A0A6A5XPC5"/>
<reference evidence="6" key="1">
    <citation type="journal article" date="2020" name="Stud. Mycol.">
        <title>101 Dothideomycetes genomes: a test case for predicting lifestyles and emergence of pathogens.</title>
        <authorList>
            <person name="Haridas S."/>
            <person name="Albert R."/>
            <person name="Binder M."/>
            <person name="Bloem J."/>
            <person name="Labutti K."/>
            <person name="Salamov A."/>
            <person name="Andreopoulos B."/>
            <person name="Baker S."/>
            <person name="Barry K."/>
            <person name="Bills G."/>
            <person name="Bluhm B."/>
            <person name="Cannon C."/>
            <person name="Castanera R."/>
            <person name="Culley D."/>
            <person name="Daum C."/>
            <person name="Ezra D."/>
            <person name="Gonzalez J."/>
            <person name="Henrissat B."/>
            <person name="Kuo A."/>
            <person name="Liang C."/>
            <person name="Lipzen A."/>
            <person name="Lutzoni F."/>
            <person name="Magnuson J."/>
            <person name="Mondo S."/>
            <person name="Nolan M."/>
            <person name="Ohm R."/>
            <person name="Pangilinan J."/>
            <person name="Park H.-J."/>
            <person name="Ramirez L."/>
            <person name="Alfaro M."/>
            <person name="Sun H."/>
            <person name="Tritt A."/>
            <person name="Yoshinaga Y."/>
            <person name="Zwiers L.-H."/>
            <person name="Turgeon B."/>
            <person name="Goodwin S."/>
            <person name="Spatafora J."/>
            <person name="Crous P."/>
            <person name="Grigoriev I."/>
        </authorList>
    </citation>
    <scope>NUCLEOTIDE SEQUENCE</scope>
    <source>
        <strain evidence="6">CBS 175.79</strain>
    </source>
</reference>